<dbReference type="CDD" id="cd11660">
    <property type="entry name" value="SANT_TRF"/>
    <property type="match status" value="1"/>
</dbReference>
<evidence type="ECO:0000313" key="14">
    <source>
        <dbReference type="EMBL" id="OMO63367.1"/>
    </source>
</evidence>
<dbReference type="PANTHER" id="PTHR35712">
    <property type="entry name" value="MYOSIN HEAVY CHAIN-LIKE PROTEIN"/>
    <property type="match status" value="1"/>
</dbReference>
<dbReference type="SMART" id="SM00717">
    <property type="entry name" value="SANT"/>
    <property type="match status" value="1"/>
</dbReference>
<dbReference type="InterPro" id="IPR009057">
    <property type="entry name" value="Homeodomain-like_sf"/>
</dbReference>
<keyword evidence="7" id="KW-0804">Transcription</keyword>
<name>A0A1R3GZ81_9ROSI</name>
<gene>
    <name evidence="14" type="ORF">COLO4_32503</name>
</gene>
<sequence length="831" mass="94309">MGAPKQKWTAEEEAALKAGVIKHGAGKWRTILKDPEFSGVLYLRSNVDLKDKWRNMSVMANGWGSREKTRLTVKRTSSIAKREDNAMAAAVVPSDEEIADTKPIPVSTTTMQIPTSTKRSIVRLDNLIMEAITNLKEPGGSNKTTIAAYIEEQYWAPPDFKRHLSAKLKYLTACGRLIKVKRRYRIAPTLPFPERRRNPSMLFLEGRQRISPRFDRDDFNVLTKSQQAGPSYLAVATRMHFQRTAGLEQEIENLKKKLASCTRENQNLQEELSEAFRIKTQLADLHRLEVAKNVEAEKQVKFFQGSVAAAFAERDHSIMEAEKAKEKEELMAKKFNEFQSRLEELTSDCLEQSRRNDALQIDLAKQEEENENLRKVVSKFYEIRQQATGDSEDANWDDQCTCLLLDPAEMWSFNDSSTSKYISSLEEELERVRSSVDDLRTKLRMGLEIENHLKKKVRELERKKVTSIKMILNRVIELRHYHSQHRTEIMNLLDMERSNVKEIVDAVEENFRQFDAKGQNTQTDLNIDAIECKDVHMSTDAEAEPVSERDTVDLNVDERKADTSDALAQALQEKVAALLLLSQQEERHLLEKNVNAALQKKIEELQRNLLQVTNEKVKALLELAQLKRKFQLLQEKSSNEMKQGSVLSEVSDRRISTYEKDGKLRNLLKKTYLSRWVGAVDARGNEFEAQPNSMDFARMRIENATLKESMESMDHLTSTIHRLRLSLLKVTESITPEGRDISASEALDEIISEAKLVKTALGSSLPVSWSAEGEGESVAGSTDNQQGDIIEDSSSEKLDSVSAAGFEMVDLLILAAQILKERSKAGSLSGS</sequence>
<evidence type="ECO:0000256" key="7">
    <source>
        <dbReference type="ARBA" id="ARBA00023163"/>
    </source>
</evidence>
<protein>
    <recommendedName>
        <fullName evidence="9">MYB transcription factor</fullName>
    </recommendedName>
</protein>
<evidence type="ECO:0000259" key="13">
    <source>
        <dbReference type="PROSITE" id="PS51504"/>
    </source>
</evidence>
<organism evidence="14 15">
    <name type="scientific">Corchorus olitorius</name>
    <dbReference type="NCBI Taxonomy" id="93759"/>
    <lineage>
        <taxon>Eukaryota</taxon>
        <taxon>Viridiplantae</taxon>
        <taxon>Streptophyta</taxon>
        <taxon>Embryophyta</taxon>
        <taxon>Tracheophyta</taxon>
        <taxon>Spermatophyta</taxon>
        <taxon>Magnoliopsida</taxon>
        <taxon>eudicotyledons</taxon>
        <taxon>Gunneridae</taxon>
        <taxon>Pentapetalae</taxon>
        <taxon>rosids</taxon>
        <taxon>malvids</taxon>
        <taxon>Malvales</taxon>
        <taxon>Malvaceae</taxon>
        <taxon>Grewioideae</taxon>
        <taxon>Apeibeae</taxon>
        <taxon>Corchorus</taxon>
    </lineage>
</organism>
<feature type="domain" description="Myb-like" evidence="11">
    <location>
        <begin position="5"/>
        <end position="57"/>
    </location>
</feature>
<dbReference type="GO" id="GO:0005730">
    <property type="term" value="C:nucleolus"/>
    <property type="evidence" value="ECO:0007669"/>
    <property type="project" value="UniProtKB-SubCell"/>
</dbReference>
<dbReference type="InterPro" id="IPR036388">
    <property type="entry name" value="WH-like_DNA-bd_sf"/>
</dbReference>
<evidence type="ECO:0000256" key="9">
    <source>
        <dbReference type="ARBA" id="ARBA00032813"/>
    </source>
</evidence>
<comment type="caution">
    <text evidence="14">The sequence shown here is derived from an EMBL/GenBank/DDBJ whole genome shotgun (WGS) entry which is preliminary data.</text>
</comment>
<accession>A0A1R3GZ81</accession>
<keyword evidence="15" id="KW-1185">Reference proteome</keyword>
<dbReference type="PROSITE" id="PS50090">
    <property type="entry name" value="MYB_LIKE"/>
    <property type="match status" value="1"/>
</dbReference>
<evidence type="ECO:0000256" key="10">
    <source>
        <dbReference type="SAM" id="Coils"/>
    </source>
</evidence>
<dbReference type="InterPro" id="IPR005818">
    <property type="entry name" value="Histone_H1/H5_H15"/>
</dbReference>
<dbReference type="GO" id="GO:0006334">
    <property type="term" value="P:nucleosome assembly"/>
    <property type="evidence" value="ECO:0007669"/>
    <property type="project" value="InterPro"/>
</dbReference>
<dbReference type="SUPFAM" id="SSF46785">
    <property type="entry name" value="Winged helix' DNA-binding domain"/>
    <property type="match status" value="1"/>
</dbReference>
<dbReference type="Proteomes" id="UP000187203">
    <property type="component" value="Unassembled WGS sequence"/>
</dbReference>
<reference evidence="15" key="1">
    <citation type="submission" date="2013-09" db="EMBL/GenBank/DDBJ databases">
        <title>Corchorus olitorius genome sequencing.</title>
        <authorList>
            <person name="Alam M."/>
            <person name="Haque M.S."/>
            <person name="Islam M.S."/>
            <person name="Emdad E.M."/>
            <person name="Islam M.M."/>
            <person name="Ahmed B."/>
            <person name="Halim A."/>
            <person name="Hossen Q.M.M."/>
            <person name="Hossain M.Z."/>
            <person name="Ahmed R."/>
            <person name="Khan M.M."/>
            <person name="Islam R."/>
            <person name="Rashid M.M."/>
            <person name="Khan S.A."/>
            <person name="Rahman M.S."/>
            <person name="Alam M."/>
            <person name="Yahiya A.S."/>
            <person name="Khan M.S."/>
            <person name="Azam M.S."/>
            <person name="Haque T."/>
            <person name="Lashkar M.Z.H."/>
            <person name="Akhand A.I."/>
            <person name="Morshed G."/>
            <person name="Roy S."/>
            <person name="Uddin K.S."/>
            <person name="Rabeya T."/>
            <person name="Hossain A.S."/>
            <person name="Chowdhury A."/>
            <person name="Snigdha A.R."/>
            <person name="Mortoza M.S."/>
            <person name="Matin S.A."/>
            <person name="Hoque S.M.E."/>
            <person name="Islam M.K."/>
            <person name="Roy D.K."/>
            <person name="Haider R."/>
            <person name="Moosa M.M."/>
            <person name="Elias S.M."/>
            <person name="Hasan A.M."/>
            <person name="Jahan S."/>
            <person name="Shafiuddin M."/>
            <person name="Mahmood N."/>
            <person name="Shommy N.S."/>
        </authorList>
    </citation>
    <scope>NUCLEOTIDE SEQUENCE [LARGE SCALE GENOMIC DNA]</scope>
    <source>
        <strain evidence="15">cv. O-4</strain>
    </source>
</reference>
<evidence type="ECO:0000256" key="2">
    <source>
        <dbReference type="ARBA" id="ARBA00004604"/>
    </source>
</evidence>
<dbReference type="GO" id="GO:0000786">
    <property type="term" value="C:nucleosome"/>
    <property type="evidence" value="ECO:0007669"/>
    <property type="project" value="InterPro"/>
</dbReference>
<evidence type="ECO:0000259" key="11">
    <source>
        <dbReference type="PROSITE" id="PS50090"/>
    </source>
</evidence>
<dbReference type="FunFam" id="1.10.10.60:FF:000168">
    <property type="entry name" value="Telomere repeat-binding factor 1"/>
    <property type="match status" value="1"/>
</dbReference>
<feature type="coiled-coil region" evidence="10">
    <location>
        <begin position="244"/>
        <end position="278"/>
    </location>
</feature>
<dbReference type="Gene3D" id="1.10.10.60">
    <property type="entry name" value="Homeodomain-like"/>
    <property type="match status" value="1"/>
</dbReference>
<dbReference type="PROSITE" id="PS51294">
    <property type="entry name" value="HTH_MYB"/>
    <property type="match status" value="1"/>
</dbReference>
<proteinExistence type="predicted"/>
<dbReference type="Pfam" id="PF00249">
    <property type="entry name" value="Myb_DNA-binding"/>
    <property type="match status" value="1"/>
</dbReference>
<feature type="coiled-coil region" evidence="10">
    <location>
        <begin position="580"/>
        <end position="643"/>
    </location>
</feature>
<dbReference type="SMART" id="SM00526">
    <property type="entry name" value="H15"/>
    <property type="match status" value="1"/>
</dbReference>
<dbReference type="AlphaFoldDB" id="A0A1R3GZ81"/>
<dbReference type="EMBL" id="AWUE01021126">
    <property type="protein sequence ID" value="OMO63367.1"/>
    <property type="molecule type" value="Genomic_DNA"/>
</dbReference>
<evidence type="ECO:0000256" key="8">
    <source>
        <dbReference type="ARBA" id="ARBA00023242"/>
    </source>
</evidence>
<dbReference type="OrthoDB" id="1719803at2759"/>
<dbReference type="STRING" id="93759.A0A1R3GZ81"/>
<feature type="domain" description="HTH myb-type" evidence="12">
    <location>
        <begin position="1"/>
        <end position="33"/>
    </location>
</feature>
<evidence type="ECO:0000256" key="1">
    <source>
        <dbReference type="ARBA" id="ARBA00004286"/>
    </source>
</evidence>
<dbReference type="Pfam" id="PF00538">
    <property type="entry name" value="Linker_histone"/>
    <property type="match status" value="1"/>
</dbReference>
<dbReference type="FunFam" id="1.10.10.10:FF:000937">
    <property type="entry name" value="Telomere repeat-binding factor 1"/>
    <property type="match status" value="1"/>
</dbReference>
<dbReference type="GO" id="GO:0003691">
    <property type="term" value="F:double-stranded telomeric DNA binding"/>
    <property type="evidence" value="ECO:0007669"/>
    <property type="project" value="UniProtKB-ARBA"/>
</dbReference>
<keyword evidence="8" id="KW-0539">Nucleus</keyword>
<keyword evidence="3" id="KW-0158">Chromosome</keyword>
<evidence type="ECO:0000256" key="4">
    <source>
        <dbReference type="ARBA" id="ARBA00023015"/>
    </source>
</evidence>
<dbReference type="InterPro" id="IPR017930">
    <property type="entry name" value="Myb_dom"/>
</dbReference>
<feature type="domain" description="H15" evidence="13">
    <location>
        <begin position="120"/>
        <end position="188"/>
    </location>
</feature>
<dbReference type="SUPFAM" id="SSF46689">
    <property type="entry name" value="Homeodomain-like"/>
    <property type="match status" value="1"/>
</dbReference>
<dbReference type="InterPro" id="IPR036390">
    <property type="entry name" value="WH_DNA-bd_sf"/>
</dbReference>
<dbReference type="PROSITE" id="PS51504">
    <property type="entry name" value="H15"/>
    <property type="match status" value="1"/>
</dbReference>
<evidence type="ECO:0000256" key="6">
    <source>
        <dbReference type="ARBA" id="ARBA00023125"/>
    </source>
</evidence>
<feature type="coiled-coil region" evidence="10">
    <location>
        <begin position="309"/>
        <end position="376"/>
    </location>
</feature>
<dbReference type="Gene3D" id="1.10.10.10">
    <property type="entry name" value="Winged helix-like DNA-binding domain superfamily/Winged helix DNA-binding domain"/>
    <property type="match status" value="1"/>
</dbReference>
<dbReference type="PANTHER" id="PTHR35712:SF1">
    <property type="entry name" value="MYOSIN HEAVY CHAIN-LIKE PROTEIN"/>
    <property type="match status" value="1"/>
</dbReference>
<evidence type="ECO:0000259" key="12">
    <source>
        <dbReference type="PROSITE" id="PS51294"/>
    </source>
</evidence>
<comment type="subcellular location">
    <subcellularLocation>
        <location evidence="1">Chromosome</location>
    </subcellularLocation>
    <subcellularLocation>
        <location evidence="2">Nucleus</location>
        <location evidence="2">Nucleolus</location>
    </subcellularLocation>
</comment>
<keyword evidence="4" id="KW-0805">Transcription regulation</keyword>
<keyword evidence="6" id="KW-0238">DNA-binding</keyword>
<evidence type="ECO:0000313" key="15">
    <source>
        <dbReference type="Proteomes" id="UP000187203"/>
    </source>
</evidence>
<evidence type="ECO:0000256" key="5">
    <source>
        <dbReference type="ARBA" id="ARBA00023054"/>
    </source>
</evidence>
<evidence type="ECO:0000256" key="3">
    <source>
        <dbReference type="ARBA" id="ARBA00022454"/>
    </source>
</evidence>
<keyword evidence="5 10" id="KW-0175">Coiled coil</keyword>
<dbReference type="GO" id="GO:0042803">
    <property type="term" value="F:protein homodimerization activity"/>
    <property type="evidence" value="ECO:0007669"/>
    <property type="project" value="UniProtKB-ARBA"/>
</dbReference>
<dbReference type="InterPro" id="IPR001005">
    <property type="entry name" value="SANT/Myb"/>
</dbReference>